<evidence type="ECO:0000256" key="4">
    <source>
        <dbReference type="ARBA" id="ARBA00022829"/>
    </source>
</evidence>
<feature type="domain" description="Tyr recombinase" evidence="10">
    <location>
        <begin position="109"/>
        <end position="296"/>
    </location>
</feature>
<protein>
    <submittedName>
        <fullName evidence="12">Tyrosine-type recombinase/integrase</fullName>
    </submittedName>
</protein>
<keyword evidence="8" id="KW-0131">Cell cycle</keyword>
<evidence type="ECO:0000256" key="7">
    <source>
        <dbReference type="ARBA" id="ARBA00023172"/>
    </source>
</evidence>
<dbReference type="PROSITE" id="PS51900">
    <property type="entry name" value="CB"/>
    <property type="match status" value="1"/>
</dbReference>
<dbReference type="EMBL" id="JALBUT010000003">
    <property type="protein sequence ID" value="MDX8415159.1"/>
    <property type="molecule type" value="Genomic_DNA"/>
</dbReference>
<dbReference type="PANTHER" id="PTHR30349">
    <property type="entry name" value="PHAGE INTEGRASE-RELATED"/>
    <property type="match status" value="1"/>
</dbReference>
<comment type="caution">
    <text evidence="12">The sequence shown here is derived from an EMBL/GenBank/DDBJ whole genome shotgun (WGS) entry which is preliminary data.</text>
</comment>
<keyword evidence="3" id="KW-0132">Cell division</keyword>
<accession>A0ABU4WF31</accession>
<organism evidence="12 13">
    <name type="scientific">Intestinicryptomonas porci</name>
    <dbReference type="NCBI Taxonomy" id="2926320"/>
    <lineage>
        <taxon>Bacteria</taxon>
        <taxon>Pseudomonadati</taxon>
        <taxon>Verrucomicrobiota</taxon>
        <taxon>Opitutia</taxon>
        <taxon>Opitutales</taxon>
        <taxon>Intestinicryptomonaceae</taxon>
        <taxon>Intestinicryptomonas</taxon>
    </lineage>
</organism>
<dbReference type="Gene3D" id="1.10.443.10">
    <property type="entry name" value="Intergrase catalytic core"/>
    <property type="match status" value="1"/>
</dbReference>
<sequence>MKAGAEFDDFLNRIGRQRRYSKYTLRNYSKSVLEWYDWLGSNEMFSGDIFSVPRIFAKNYIAYLSQKVSRTTLHNKISALRTFHRFLREAKGAKENPFASLPLPKMRKDLPVFLNPIQVSKLLSAPWEYFKEGKIKHFEAVRDALCLEFLYGAGLRISELCSLKFSDIDFSRATARVLGKGQKIRLCPFGKNALELLKIWKEEYCAGRAQGDFILFCESGMQIYPRLIQRNLKNYLVEAGLPANITPHKLRHSFATHLVDEGVDLRSLQEMLGHSSLSTTQIYTHLSTAHLKREHGKLF</sequence>
<dbReference type="InterPro" id="IPR002104">
    <property type="entry name" value="Integrase_catalytic"/>
</dbReference>
<dbReference type="InterPro" id="IPR050090">
    <property type="entry name" value="Tyrosine_recombinase_XerCD"/>
</dbReference>
<dbReference type="InterPro" id="IPR044068">
    <property type="entry name" value="CB"/>
</dbReference>
<evidence type="ECO:0000256" key="6">
    <source>
        <dbReference type="ARBA" id="ARBA00023125"/>
    </source>
</evidence>
<dbReference type="PROSITE" id="PS51898">
    <property type="entry name" value="TYR_RECOMBINASE"/>
    <property type="match status" value="1"/>
</dbReference>
<dbReference type="InterPro" id="IPR011010">
    <property type="entry name" value="DNA_brk_join_enz"/>
</dbReference>
<dbReference type="PANTHER" id="PTHR30349:SF77">
    <property type="entry name" value="TYROSINE RECOMBINASE XERC"/>
    <property type="match status" value="1"/>
</dbReference>
<evidence type="ECO:0000259" key="10">
    <source>
        <dbReference type="PROSITE" id="PS51898"/>
    </source>
</evidence>
<evidence type="ECO:0000256" key="5">
    <source>
        <dbReference type="ARBA" id="ARBA00022908"/>
    </source>
</evidence>
<dbReference type="CDD" id="cd00798">
    <property type="entry name" value="INT_XerDC_C"/>
    <property type="match status" value="1"/>
</dbReference>
<gene>
    <name evidence="12" type="ORF">MOX91_03065</name>
</gene>
<reference evidence="12 13" key="1">
    <citation type="submission" date="2022-03" db="EMBL/GenBank/DDBJ databases">
        <title>Novel taxa within the pig intestine.</title>
        <authorList>
            <person name="Wylensek D."/>
            <person name="Bishof K."/>
            <person name="Afrizal A."/>
            <person name="Clavel T."/>
        </authorList>
    </citation>
    <scope>NUCLEOTIDE SEQUENCE [LARGE SCALE GENOMIC DNA]</scope>
    <source>
        <strain evidence="12 13">CLA-KB-P66</strain>
    </source>
</reference>
<evidence type="ECO:0000259" key="11">
    <source>
        <dbReference type="PROSITE" id="PS51900"/>
    </source>
</evidence>
<evidence type="ECO:0000256" key="3">
    <source>
        <dbReference type="ARBA" id="ARBA00022618"/>
    </source>
</evidence>
<evidence type="ECO:0000313" key="12">
    <source>
        <dbReference type="EMBL" id="MDX8415159.1"/>
    </source>
</evidence>
<keyword evidence="5" id="KW-0229">DNA integration</keyword>
<dbReference type="Pfam" id="PF02899">
    <property type="entry name" value="Phage_int_SAM_1"/>
    <property type="match status" value="1"/>
</dbReference>
<comment type="subcellular location">
    <subcellularLocation>
        <location evidence="1">Cytoplasm</location>
    </subcellularLocation>
</comment>
<evidence type="ECO:0000256" key="8">
    <source>
        <dbReference type="ARBA" id="ARBA00023306"/>
    </source>
</evidence>
<dbReference type="InterPro" id="IPR010998">
    <property type="entry name" value="Integrase_recombinase_N"/>
</dbReference>
<keyword evidence="13" id="KW-1185">Reference proteome</keyword>
<keyword evidence="2" id="KW-0963">Cytoplasm</keyword>
<dbReference type="Pfam" id="PF00589">
    <property type="entry name" value="Phage_integrase"/>
    <property type="match status" value="1"/>
</dbReference>
<name>A0ABU4WF31_9BACT</name>
<dbReference type="Proteomes" id="UP001275932">
    <property type="component" value="Unassembled WGS sequence"/>
</dbReference>
<evidence type="ECO:0000256" key="2">
    <source>
        <dbReference type="ARBA" id="ARBA00022490"/>
    </source>
</evidence>
<keyword evidence="6 9" id="KW-0238">DNA-binding</keyword>
<keyword evidence="4" id="KW-0159">Chromosome partition</keyword>
<dbReference type="Gene3D" id="1.10.150.130">
    <property type="match status" value="1"/>
</dbReference>
<proteinExistence type="predicted"/>
<keyword evidence="7" id="KW-0233">DNA recombination</keyword>
<dbReference type="InterPro" id="IPR004107">
    <property type="entry name" value="Integrase_SAM-like_N"/>
</dbReference>
<evidence type="ECO:0000256" key="9">
    <source>
        <dbReference type="PROSITE-ProRule" id="PRU01248"/>
    </source>
</evidence>
<feature type="domain" description="Core-binding (CB)" evidence="11">
    <location>
        <begin position="5"/>
        <end position="88"/>
    </location>
</feature>
<dbReference type="SUPFAM" id="SSF56349">
    <property type="entry name" value="DNA breaking-rejoining enzymes"/>
    <property type="match status" value="1"/>
</dbReference>
<evidence type="ECO:0000313" key="13">
    <source>
        <dbReference type="Proteomes" id="UP001275932"/>
    </source>
</evidence>
<dbReference type="RefSeq" id="WP_370396607.1">
    <property type="nucleotide sequence ID" value="NZ_JALBUT010000003.1"/>
</dbReference>
<dbReference type="InterPro" id="IPR013762">
    <property type="entry name" value="Integrase-like_cat_sf"/>
</dbReference>
<evidence type="ECO:0000256" key="1">
    <source>
        <dbReference type="ARBA" id="ARBA00004496"/>
    </source>
</evidence>